<proteinExistence type="predicted"/>
<dbReference type="Pfam" id="PF00651">
    <property type="entry name" value="BTB"/>
    <property type="match status" value="1"/>
</dbReference>
<dbReference type="PROSITE" id="PS50097">
    <property type="entry name" value="BTB"/>
    <property type="match status" value="1"/>
</dbReference>
<dbReference type="Gene3D" id="1.25.40.420">
    <property type="match status" value="1"/>
</dbReference>
<dbReference type="SMART" id="SM00225">
    <property type="entry name" value="BTB"/>
    <property type="match status" value="1"/>
</dbReference>
<dbReference type="PANTHER" id="PTHR45632">
    <property type="entry name" value="LD33804P"/>
    <property type="match status" value="1"/>
</dbReference>
<feature type="domain" description="BTB" evidence="1">
    <location>
        <begin position="26"/>
        <end position="90"/>
    </location>
</feature>
<dbReference type="InterPro" id="IPR000210">
    <property type="entry name" value="BTB/POZ_dom"/>
</dbReference>
<name>A0A914QBX1_9BILA</name>
<sequence length="370" mass="43646">MESTEFLKEVHRQYVEAFKSQNPNLLDVVFEIEGKKLYADKLRLSIISPKFDSMLSERSKNDIIPIKDYKFADFKEFLSFIYSGKCNFNDSNIMEILDMAAFYQIKHLKELCEEYLSKIEIKFTNVFKFMEISNKYLLKKLKKPIQRFINQNFSDFFKSYDFLNANKTVIDEFVTYDLISPDEIFQAVYEWAKVQAVKKQKESNEEAFNINDAIKTEMQEFLPNIQFKKMELRFFNKLAILKPFLFTSAELNDIRNSYVKFKITNLHGQSIFGSFTFDNTEAIELVKSLKDRESVNEPDCIIYWKTNCEIPVTPNLLKKRDGSKRYLIYDSCGDLCVKTSITIKSYDYLLAEMDSETDFVFTSKCKIEIE</sequence>
<dbReference type="WBParaSite" id="PDA_v2.g26779.t1">
    <property type="protein sequence ID" value="PDA_v2.g26779.t1"/>
    <property type="gene ID" value="PDA_v2.g26779"/>
</dbReference>
<dbReference type="InterPro" id="IPR011333">
    <property type="entry name" value="SKP1/BTB/POZ_sf"/>
</dbReference>
<evidence type="ECO:0000313" key="3">
    <source>
        <dbReference type="WBParaSite" id="PDA_v2.g26779.t1"/>
    </source>
</evidence>
<dbReference type="Pfam" id="PF07707">
    <property type="entry name" value="BACK"/>
    <property type="match status" value="1"/>
</dbReference>
<protein>
    <submittedName>
        <fullName evidence="3">BTB domain-containing protein</fullName>
    </submittedName>
</protein>
<evidence type="ECO:0000313" key="2">
    <source>
        <dbReference type="Proteomes" id="UP000887578"/>
    </source>
</evidence>
<dbReference type="AlphaFoldDB" id="A0A914QBX1"/>
<dbReference type="Proteomes" id="UP000887578">
    <property type="component" value="Unplaced"/>
</dbReference>
<organism evidence="2 3">
    <name type="scientific">Panagrolaimus davidi</name>
    <dbReference type="NCBI Taxonomy" id="227884"/>
    <lineage>
        <taxon>Eukaryota</taxon>
        <taxon>Metazoa</taxon>
        <taxon>Ecdysozoa</taxon>
        <taxon>Nematoda</taxon>
        <taxon>Chromadorea</taxon>
        <taxon>Rhabditida</taxon>
        <taxon>Tylenchina</taxon>
        <taxon>Panagrolaimomorpha</taxon>
        <taxon>Panagrolaimoidea</taxon>
        <taxon>Panagrolaimidae</taxon>
        <taxon>Panagrolaimus</taxon>
    </lineage>
</organism>
<accession>A0A914QBX1</accession>
<reference evidence="3" key="1">
    <citation type="submission" date="2022-11" db="UniProtKB">
        <authorList>
            <consortium name="WormBaseParasite"/>
        </authorList>
    </citation>
    <scope>IDENTIFICATION</scope>
</reference>
<dbReference type="SUPFAM" id="SSF54695">
    <property type="entry name" value="POZ domain"/>
    <property type="match status" value="1"/>
</dbReference>
<dbReference type="Gene3D" id="3.30.710.10">
    <property type="entry name" value="Potassium Channel Kv1.1, Chain A"/>
    <property type="match status" value="1"/>
</dbReference>
<keyword evidence="2" id="KW-1185">Reference proteome</keyword>
<evidence type="ECO:0000259" key="1">
    <source>
        <dbReference type="PROSITE" id="PS50097"/>
    </source>
</evidence>
<dbReference type="InterPro" id="IPR011705">
    <property type="entry name" value="BACK"/>
</dbReference>